<reference evidence="2" key="1">
    <citation type="journal article" date="2019" name="Int. J. Syst. Evol. Microbiol.">
        <title>The Global Catalogue of Microorganisms (GCM) 10K type strain sequencing project: providing services to taxonomists for standard genome sequencing and annotation.</title>
        <authorList>
            <consortium name="The Broad Institute Genomics Platform"/>
            <consortium name="The Broad Institute Genome Sequencing Center for Infectious Disease"/>
            <person name="Wu L."/>
            <person name="Ma J."/>
        </authorList>
    </citation>
    <scope>NUCLEOTIDE SEQUENCE [LARGE SCALE GENOMIC DNA]</scope>
    <source>
        <strain evidence="2">JCM 3146</strain>
    </source>
</reference>
<gene>
    <name evidence="1" type="ORF">GCM10010151_73890</name>
</gene>
<dbReference type="RefSeq" id="WP_252809036.1">
    <property type="nucleotide sequence ID" value="NZ_BAAABM010000073.1"/>
</dbReference>
<keyword evidence="2" id="KW-1185">Reference proteome</keyword>
<evidence type="ECO:0000313" key="1">
    <source>
        <dbReference type="EMBL" id="GAA0373041.1"/>
    </source>
</evidence>
<dbReference type="EMBL" id="BAAABM010000073">
    <property type="protein sequence ID" value="GAA0373041.1"/>
    <property type="molecule type" value="Genomic_DNA"/>
</dbReference>
<sequence>MADPQRVDEYVGRLPAALTELGPRPVVRGAPRPEPDVEPFSPADEIDYAARRIAAVVAGRLQESADG</sequence>
<proteinExistence type="predicted"/>
<evidence type="ECO:0000313" key="2">
    <source>
        <dbReference type="Proteomes" id="UP001501822"/>
    </source>
</evidence>
<name>A0ABP3HM11_9ACTN</name>
<protein>
    <submittedName>
        <fullName evidence="1">Uncharacterized protein</fullName>
    </submittedName>
</protein>
<organism evidence="1 2">
    <name type="scientific">Actinoallomurus spadix</name>
    <dbReference type="NCBI Taxonomy" id="79912"/>
    <lineage>
        <taxon>Bacteria</taxon>
        <taxon>Bacillati</taxon>
        <taxon>Actinomycetota</taxon>
        <taxon>Actinomycetes</taxon>
        <taxon>Streptosporangiales</taxon>
        <taxon>Thermomonosporaceae</taxon>
        <taxon>Actinoallomurus</taxon>
    </lineage>
</organism>
<comment type="caution">
    <text evidence="1">The sequence shown here is derived from an EMBL/GenBank/DDBJ whole genome shotgun (WGS) entry which is preliminary data.</text>
</comment>
<accession>A0ABP3HM11</accession>
<dbReference type="Proteomes" id="UP001501822">
    <property type="component" value="Unassembled WGS sequence"/>
</dbReference>